<gene>
    <name evidence="2" type="ORF">Pmani_021665</name>
</gene>
<evidence type="ECO:0000256" key="1">
    <source>
        <dbReference type="SAM" id="Phobius"/>
    </source>
</evidence>
<comment type="caution">
    <text evidence="2">The sequence shown here is derived from an EMBL/GenBank/DDBJ whole genome shotgun (WGS) entry which is preliminary data.</text>
</comment>
<keyword evidence="1" id="KW-1133">Transmembrane helix</keyword>
<name>A0AAE1PFD0_9EUCA</name>
<accession>A0AAE1PFD0</accession>
<organism evidence="2 3">
    <name type="scientific">Petrolisthes manimaculis</name>
    <dbReference type="NCBI Taxonomy" id="1843537"/>
    <lineage>
        <taxon>Eukaryota</taxon>
        <taxon>Metazoa</taxon>
        <taxon>Ecdysozoa</taxon>
        <taxon>Arthropoda</taxon>
        <taxon>Crustacea</taxon>
        <taxon>Multicrustacea</taxon>
        <taxon>Malacostraca</taxon>
        <taxon>Eumalacostraca</taxon>
        <taxon>Eucarida</taxon>
        <taxon>Decapoda</taxon>
        <taxon>Pleocyemata</taxon>
        <taxon>Anomura</taxon>
        <taxon>Galatheoidea</taxon>
        <taxon>Porcellanidae</taxon>
        <taxon>Petrolisthes</taxon>
    </lineage>
</organism>
<dbReference type="EMBL" id="JAWZYT010002117">
    <property type="protein sequence ID" value="KAK4306521.1"/>
    <property type="molecule type" value="Genomic_DNA"/>
</dbReference>
<evidence type="ECO:0000313" key="2">
    <source>
        <dbReference type="EMBL" id="KAK4306521.1"/>
    </source>
</evidence>
<proteinExistence type="predicted"/>
<evidence type="ECO:0000313" key="3">
    <source>
        <dbReference type="Proteomes" id="UP001292094"/>
    </source>
</evidence>
<sequence length="119" mass="13821">MKRGEHQLMVQWEPDIVCDDDSSIIVRCDRPDDFNKTVEWRLETRQLLATLEHSQHPELPVAAAVVQDTPDCFQPYVFYATVITLACIVLLLVIVLIVTCMKERIQKRYPFLSFQLNSN</sequence>
<keyword evidence="1" id="KW-0812">Transmembrane</keyword>
<dbReference type="AlphaFoldDB" id="A0AAE1PFD0"/>
<keyword evidence="3" id="KW-1185">Reference proteome</keyword>
<reference evidence="2" key="1">
    <citation type="submission" date="2023-11" db="EMBL/GenBank/DDBJ databases">
        <title>Genome assemblies of two species of porcelain crab, Petrolisthes cinctipes and Petrolisthes manimaculis (Anomura: Porcellanidae).</title>
        <authorList>
            <person name="Angst P."/>
        </authorList>
    </citation>
    <scope>NUCLEOTIDE SEQUENCE</scope>
    <source>
        <strain evidence="2">PB745_02</strain>
        <tissue evidence="2">Gill</tissue>
    </source>
</reference>
<protein>
    <submittedName>
        <fullName evidence="2">Uncharacterized protein</fullName>
    </submittedName>
</protein>
<keyword evidence="1" id="KW-0472">Membrane</keyword>
<feature type="transmembrane region" description="Helical" evidence="1">
    <location>
        <begin position="76"/>
        <end position="98"/>
    </location>
</feature>
<dbReference type="Proteomes" id="UP001292094">
    <property type="component" value="Unassembled WGS sequence"/>
</dbReference>